<keyword evidence="1" id="KW-0472">Membrane</keyword>
<evidence type="ECO:0000313" key="3">
    <source>
        <dbReference type="Proteomes" id="UP001642540"/>
    </source>
</evidence>
<comment type="caution">
    <text evidence="2">The sequence shown here is derived from an EMBL/GenBank/DDBJ whole genome shotgun (WGS) entry which is preliminary data.</text>
</comment>
<keyword evidence="3" id="KW-1185">Reference proteome</keyword>
<evidence type="ECO:0000313" key="2">
    <source>
        <dbReference type="EMBL" id="CAL8117021.1"/>
    </source>
</evidence>
<keyword evidence="1" id="KW-0812">Transmembrane</keyword>
<accession>A0ABP1R1G4</accession>
<keyword evidence="1" id="KW-1133">Transmembrane helix</keyword>
<organism evidence="2 3">
    <name type="scientific">Orchesella dallaii</name>
    <dbReference type="NCBI Taxonomy" id="48710"/>
    <lineage>
        <taxon>Eukaryota</taxon>
        <taxon>Metazoa</taxon>
        <taxon>Ecdysozoa</taxon>
        <taxon>Arthropoda</taxon>
        <taxon>Hexapoda</taxon>
        <taxon>Collembola</taxon>
        <taxon>Entomobryomorpha</taxon>
        <taxon>Entomobryoidea</taxon>
        <taxon>Orchesellidae</taxon>
        <taxon>Orchesellinae</taxon>
        <taxon>Orchesella</taxon>
    </lineage>
</organism>
<dbReference type="Proteomes" id="UP001642540">
    <property type="component" value="Unassembled WGS sequence"/>
</dbReference>
<dbReference type="EMBL" id="CAXLJM020000053">
    <property type="protein sequence ID" value="CAL8117021.1"/>
    <property type="molecule type" value="Genomic_DNA"/>
</dbReference>
<protein>
    <submittedName>
        <fullName evidence="2">Uncharacterized protein</fullName>
    </submittedName>
</protein>
<name>A0ABP1R1G4_9HEXA</name>
<feature type="transmembrane region" description="Helical" evidence="1">
    <location>
        <begin position="12"/>
        <end position="31"/>
    </location>
</feature>
<sequence length="165" mass="17377">MAITGSIHSTGMIFSLGFILFGVILNIAIIVKAEDVVDVDLKKSPTNSILDTESSSQSQNSQPHLGANNLLNLLTDLPPALLNQLLGLLGTEKTGENAGNVFGSDLPINLEALEGSTSSLITDTAGQLPNLENFPKKDQPITSISQSGPAELAHKGFAKFTKFFG</sequence>
<reference evidence="2 3" key="1">
    <citation type="submission" date="2024-08" db="EMBL/GenBank/DDBJ databases">
        <authorList>
            <person name="Cucini C."/>
            <person name="Frati F."/>
        </authorList>
    </citation>
    <scope>NUCLEOTIDE SEQUENCE [LARGE SCALE GENOMIC DNA]</scope>
</reference>
<proteinExistence type="predicted"/>
<gene>
    <name evidence="2" type="ORF">ODALV1_LOCUS17495</name>
</gene>
<evidence type="ECO:0000256" key="1">
    <source>
        <dbReference type="SAM" id="Phobius"/>
    </source>
</evidence>